<dbReference type="AlphaFoldDB" id="A0A182QYY0"/>
<proteinExistence type="predicted"/>
<dbReference type="EnsemblMetazoa" id="AFAF019682-RA">
    <property type="protein sequence ID" value="AFAF019682-PA"/>
    <property type="gene ID" value="AFAF019682"/>
</dbReference>
<reference evidence="2" key="1">
    <citation type="submission" date="2014-01" db="EMBL/GenBank/DDBJ databases">
        <title>The Genome Sequence of Anopheles farauti FAR1 (V2).</title>
        <authorList>
            <consortium name="The Broad Institute Genomics Platform"/>
            <person name="Neafsey D.E."/>
            <person name="Besansky N."/>
            <person name="Howell P."/>
            <person name="Walton C."/>
            <person name="Young S.K."/>
            <person name="Zeng Q."/>
            <person name="Gargeya S."/>
            <person name="Fitzgerald M."/>
            <person name="Haas B."/>
            <person name="Abouelleil A."/>
            <person name="Allen A.W."/>
            <person name="Alvarado L."/>
            <person name="Arachchi H.M."/>
            <person name="Berlin A.M."/>
            <person name="Chapman S.B."/>
            <person name="Gainer-Dewar J."/>
            <person name="Goldberg J."/>
            <person name="Griggs A."/>
            <person name="Gujja S."/>
            <person name="Hansen M."/>
            <person name="Howarth C."/>
            <person name="Imamovic A."/>
            <person name="Ireland A."/>
            <person name="Larimer J."/>
            <person name="McCowan C."/>
            <person name="Murphy C."/>
            <person name="Pearson M."/>
            <person name="Poon T.W."/>
            <person name="Priest M."/>
            <person name="Roberts A."/>
            <person name="Saif S."/>
            <person name="Shea T."/>
            <person name="Sisk P."/>
            <person name="Sykes S."/>
            <person name="Wortman J."/>
            <person name="Nusbaum C."/>
            <person name="Birren B."/>
        </authorList>
    </citation>
    <scope>NUCLEOTIDE SEQUENCE [LARGE SCALE GENOMIC DNA]</scope>
    <source>
        <strain evidence="2">FAR1</strain>
    </source>
</reference>
<dbReference type="Proteomes" id="UP000075886">
    <property type="component" value="Unassembled WGS sequence"/>
</dbReference>
<evidence type="ECO:0000313" key="2">
    <source>
        <dbReference type="Proteomes" id="UP000075886"/>
    </source>
</evidence>
<evidence type="ECO:0000313" key="1">
    <source>
        <dbReference type="EnsemblMetazoa" id="AFAF019682-PA"/>
    </source>
</evidence>
<reference evidence="1" key="2">
    <citation type="submission" date="2020-05" db="UniProtKB">
        <authorList>
            <consortium name="EnsemblMetazoa"/>
        </authorList>
    </citation>
    <scope>IDENTIFICATION</scope>
    <source>
        <strain evidence="1">FAR1</strain>
    </source>
</reference>
<accession>A0A182QYY0</accession>
<sequence length="168" mass="18323">MPSWSRRMVTVLLLGRLMMIGRGGVLLLRFVSAVGGRSVMVVGGSRSMVVVLLRGRGVVRWGRSMMVGRCRGMMVGRGRSVVVFVVSPVVGWVARHVGNVRSTADQQISATLHVRSMGGVRVSHGCSRLTLPYGPSYTVERSSAAATAKVFVLMVMNIKRIMLRRDHS</sequence>
<keyword evidence="2" id="KW-1185">Reference proteome</keyword>
<organism evidence="1 2">
    <name type="scientific">Anopheles farauti</name>
    <dbReference type="NCBI Taxonomy" id="69004"/>
    <lineage>
        <taxon>Eukaryota</taxon>
        <taxon>Metazoa</taxon>
        <taxon>Ecdysozoa</taxon>
        <taxon>Arthropoda</taxon>
        <taxon>Hexapoda</taxon>
        <taxon>Insecta</taxon>
        <taxon>Pterygota</taxon>
        <taxon>Neoptera</taxon>
        <taxon>Endopterygota</taxon>
        <taxon>Diptera</taxon>
        <taxon>Nematocera</taxon>
        <taxon>Culicoidea</taxon>
        <taxon>Culicidae</taxon>
        <taxon>Anophelinae</taxon>
        <taxon>Anopheles</taxon>
    </lineage>
</organism>
<dbReference type="EMBL" id="AXCN02002195">
    <property type="status" value="NOT_ANNOTATED_CDS"/>
    <property type="molecule type" value="Genomic_DNA"/>
</dbReference>
<protein>
    <submittedName>
        <fullName evidence="1">Uncharacterized protein</fullName>
    </submittedName>
</protein>
<name>A0A182QYY0_9DIPT</name>
<dbReference type="VEuPathDB" id="VectorBase:AFAF019682"/>